<proteinExistence type="predicted"/>
<dbReference type="RefSeq" id="WP_274120617.1">
    <property type="nucleotide sequence ID" value="NZ_JANIAM010000018.1"/>
</dbReference>
<dbReference type="AlphaFoldDB" id="A0A9X4DC34"/>
<comment type="caution">
    <text evidence="1">The sequence shown here is derived from an EMBL/GenBank/DDBJ whole genome shotgun (WGS) entry which is preliminary data.</text>
</comment>
<dbReference type="EMBL" id="JANIAM010000018">
    <property type="protein sequence ID" value="MDD2114151.1"/>
    <property type="molecule type" value="Genomic_DNA"/>
</dbReference>
<evidence type="ECO:0000313" key="1">
    <source>
        <dbReference type="EMBL" id="MDD2114151.1"/>
    </source>
</evidence>
<gene>
    <name evidence="1" type="ORF">NP554_20430</name>
</gene>
<name>A0A9X4DC34_9PSED</name>
<dbReference type="Proteomes" id="UP001150728">
    <property type="component" value="Unassembled WGS sequence"/>
</dbReference>
<organism evidence="1 2">
    <name type="scientific">Pseudomonas asiatica</name>
    <dbReference type="NCBI Taxonomy" id="2219225"/>
    <lineage>
        <taxon>Bacteria</taxon>
        <taxon>Pseudomonadati</taxon>
        <taxon>Pseudomonadota</taxon>
        <taxon>Gammaproteobacteria</taxon>
        <taxon>Pseudomonadales</taxon>
        <taxon>Pseudomonadaceae</taxon>
        <taxon>Pseudomonas</taxon>
    </lineage>
</organism>
<reference evidence="1" key="1">
    <citation type="submission" date="2022-07" db="EMBL/GenBank/DDBJ databases">
        <title>Multi-strain Analysis of Pseudomonas putida Reveals Metabolic and Genetic Diversity.</title>
        <authorList>
            <person name="Monk J.M."/>
        </authorList>
    </citation>
    <scope>NUCLEOTIDE SEQUENCE</scope>
    <source>
        <strain evidence="1">17633</strain>
    </source>
</reference>
<sequence length="79" mass="9080">MGWNDHVDWELNDAIQDLLDEGLLEEGTPGHGIAQQVIHEGYEGLSDKQKHVFDKYVGEPLKKRQKELDVRRIIDSNPD</sequence>
<protein>
    <submittedName>
        <fullName evidence="1">Uncharacterized protein</fullName>
    </submittedName>
</protein>
<accession>A0A9X4DC34</accession>
<evidence type="ECO:0000313" key="2">
    <source>
        <dbReference type="Proteomes" id="UP001150728"/>
    </source>
</evidence>